<sequence>MASTQGDHAGTGQHEPRYPEPVASAERRSRVSSESSRHSRTSGFSWFRLSADGRPWGPVDELNLYMGTAFSSIPDDNESARSPYFAPSASDCSTISEKDSSYIVDWKKPQHSENSMHWAMRAVASPAHAHAVPSILRQFSALRGVLTSRIMSMFTVRKISSMSHLKSTP</sequence>
<dbReference type="Proteomes" id="UP001239795">
    <property type="component" value="Unassembled WGS sequence"/>
</dbReference>
<evidence type="ECO:0000313" key="3">
    <source>
        <dbReference type="Proteomes" id="UP001239795"/>
    </source>
</evidence>
<feature type="compositionally biased region" description="Basic and acidic residues" evidence="1">
    <location>
        <begin position="25"/>
        <end position="37"/>
    </location>
</feature>
<dbReference type="EMBL" id="MLGG01000005">
    <property type="protein sequence ID" value="KAK1464731.1"/>
    <property type="molecule type" value="Genomic_DNA"/>
</dbReference>
<reference evidence="2 3" key="1">
    <citation type="submission" date="2016-10" db="EMBL/GenBank/DDBJ databases">
        <title>The genome sequence of Colletotrichum fioriniae PJ7.</title>
        <authorList>
            <person name="Baroncelli R."/>
        </authorList>
    </citation>
    <scope>NUCLEOTIDE SEQUENCE [LARGE SCALE GENOMIC DNA]</scope>
    <source>
        <strain evidence="2">Col 31</strain>
    </source>
</reference>
<evidence type="ECO:0000313" key="2">
    <source>
        <dbReference type="EMBL" id="KAK1464731.1"/>
    </source>
</evidence>
<protein>
    <submittedName>
        <fullName evidence="2">Uncharacterized protein</fullName>
    </submittedName>
</protein>
<proteinExistence type="predicted"/>
<gene>
    <name evidence="2" type="ORF">CMEL01_12086</name>
</gene>
<evidence type="ECO:0000256" key="1">
    <source>
        <dbReference type="SAM" id="MobiDB-lite"/>
    </source>
</evidence>
<name>A0AAI9UTZ6_9PEZI</name>
<keyword evidence="3" id="KW-1185">Reference proteome</keyword>
<organism evidence="2 3">
    <name type="scientific">Colletotrichum melonis</name>
    <dbReference type="NCBI Taxonomy" id="1209925"/>
    <lineage>
        <taxon>Eukaryota</taxon>
        <taxon>Fungi</taxon>
        <taxon>Dikarya</taxon>
        <taxon>Ascomycota</taxon>
        <taxon>Pezizomycotina</taxon>
        <taxon>Sordariomycetes</taxon>
        <taxon>Hypocreomycetidae</taxon>
        <taxon>Glomerellales</taxon>
        <taxon>Glomerellaceae</taxon>
        <taxon>Colletotrichum</taxon>
        <taxon>Colletotrichum acutatum species complex</taxon>
    </lineage>
</organism>
<accession>A0AAI9UTZ6</accession>
<feature type="region of interest" description="Disordered" evidence="1">
    <location>
        <begin position="1"/>
        <end position="41"/>
    </location>
</feature>
<comment type="caution">
    <text evidence="2">The sequence shown here is derived from an EMBL/GenBank/DDBJ whole genome shotgun (WGS) entry which is preliminary data.</text>
</comment>
<dbReference type="AlphaFoldDB" id="A0AAI9UTZ6"/>